<dbReference type="InterPro" id="IPR019818">
    <property type="entry name" value="IsoCit/isopropylmalate_DH_CS"/>
</dbReference>
<sequence>MEKNIAVLSGDGIGPEVINQSLKILDAIGKKYNHNFIYHKCLIGGISIKKTGIPLTKDTLDTCLGCDSILFGAIGDPKYDNNTNLKIRPEQGLLKLRKKMGLYCNIRPIKVYKYLLKKSPIKKAYIENVDFIIYRELTNGIYFGKKGISKNRNKAYDICNYNKKTISRIAIRAFKAALKRKKKVTLVDKANVLATSRLWRETLKEINLKFKEVQLDYLFIDNASMQMIINPKQFDILLTENMFGDILSDEASAIVGSLGLLPSSSIGKKTSIYEPIHGSYPKAAVKNIANPLGSILSVSMMLKDFKMNKESLLINKIVKNSIKNGIFTKDINSKKFFSTKKVGDFLVNYILKYKKKHTNDNI</sequence>
<keyword evidence="10 18" id="KW-0479">Metal-binding</keyword>
<evidence type="ECO:0000256" key="7">
    <source>
        <dbReference type="ARBA" id="ARBA00019276"/>
    </source>
</evidence>
<comment type="cofactor">
    <cofactor evidence="2">
        <name>Mn(2+)</name>
        <dbReference type="ChEBI" id="CHEBI:29035"/>
    </cofactor>
</comment>
<dbReference type="PANTHER" id="PTHR42979">
    <property type="entry name" value="3-ISOPROPYLMALATE DEHYDROGENASE"/>
    <property type="match status" value="1"/>
</dbReference>
<evidence type="ECO:0000313" key="20">
    <source>
        <dbReference type="EMBL" id="ADM89881.1"/>
    </source>
</evidence>
<evidence type="ECO:0000256" key="5">
    <source>
        <dbReference type="ARBA" id="ARBA00011738"/>
    </source>
</evidence>
<evidence type="ECO:0000256" key="9">
    <source>
        <dbReference type="ARBA" id="ARBA00022605"/>
    </source>
</evidence>
<protein>
    <recommendedName>
        <fullName evidence="7 16">3-isopropylmalate dehydrogenase</fullName>
        <ecNumber evidence="6 16">1.1.1.85</ecNumber>
    </recommendedName>
</protein>
<comment type="subunit">
    <text evidence="5 18">Homodimer.</text>
</comment>
<comment type="similarity">
    <text evidence="4">Belongs to the isocitrate and isopropylmalate dehydrogenases family. LeuB type 1 subfamily.</text>
</comment>
<evidence type="ECO:0000256" key="15">
    <source>
        <dbReference type="ARBA" id="ARBA00023304"/>
    </source>
</evidence>
<dbReference type="EMBL" id="CP002163">
    <property type="protein sequence ID" value="ADM89881.1"/>
    <property type="molecule type" value="Genomic_DNA"/>
</dbReference>
<dbReference type="Gene3D" id="3.40.718.10">
    <property type="entry name" value="Isopropylmalate Dehydrogenase"/>
    <property type="match status" value="1"/>
</dbReference>
<proteinExistence type="inferred from homology"/>
<dbReference type="SUPFAM" id="SSF53659">
    <property type="entry name" value="Isocitrate/Isopropylmalate dehydrogenase-like"/>
    <property type="match status" value="1"/>
</dbReference>
<evidence type="ECO:0000259" key="19">
    <source>
        <dbReference type="SMART" id="SM01329"/>
    </source>
</evidence>
<keyword evidence="11" id="KW-0460">Magnesium</keyword>
<feature type="domain" description="Isopropylmalate dehydrogenase-like" evidence="19">
    <location>
        <begin position="4"/>
        <end position="346"/>
    </location>
</feature>
<gene>
    <name evidence="20" type="primary">leuB</name>
    <name evidence="20" type="ordered locus">SMCARI_048</name>
</gene>
<dbReference type="PROSITE" id="PS00470">
    <property type="entry name" value="IDH_IMDH"/>
    <property type="match status" value="1"/>
</dbReference>
<comment type="pathway">
    <text evidence="3 18">Amino-acid biosynthesis; L-leucine biosynthesis; L-leucine from 3-methyl-2-oxobutanoate: step 3/4.</text>
</comment>
<evidence type="ECO:0000256" key="2">
    <source>
        <dbReference type="ARBA" id="ARBA00001936"/>
    </source>
</evidence>
<dbReference type="GO" id="GO:0005829">
    <property type="term" value="C:cytosol"/>
    <property type="evidence" value="ECO:0007669"/>
    <property type="project" value="TreeGrafter"/>
</dbReference>
<reference evidence="21" key="1">
    <citation type="journal article" date="2010" name="Genome Biol. Evol.">
        <title>Functional convergence in reduced genomes of bacterial symbionts spanning 200 My of evolution.</title>
        <authorList>
            <person name="McCutcheon J.P."/>
            <person name="Moran N.A."/>
        </authorList>
    </citation>
    <scope>NUCLEOTIDE SEQUENCE [LARGE SCALE GENOMIC DNA]</scope>
    <source>
        <strain evidence="21">CARI</strain>
    </source>
</reference>
<dbReference type="InterPro" id="IPR004429">
    <property type="entry name" value="Isopropylmalate_DH"/>
</dbReference>
<keyword evidence="12 17" id="KW-0560">Oxidoreductase</keyword>
<comment type="cofactor">
    <cofactor evidence="18">
        <name>Mg(2+)</name>
        <dbReference type="ChEBI" id="CHEBI:18420"/>
    </cofactor>
    <cofactor evidence="18">
        <name>Mn(2+)</name>
        <dbReference type="ChEBI" id="CHEBI:29035"/>
    </cofactor>
    <text evidence="18">Binds 1 Mg(2+) or Mn(2+) ion per subunit.</text>
</comment>
<evidence type="ECO:0000256" key="14">
    <source>
        <dbReference type="ARBA" id="ARBA00023211"/>
    </source>
</evidence>
<keyword evidence="13 18" id="KW-0520">NAD</keyword>
<dbReference type="GO" id="GO:0000287">
    <property type="term" value="F:magnesium ion binding"/>
    <property type="evidence" value="ECO:0007669"/>
    <property type="project" value="InterPro"/>
</dbReference>
<keyword evidence="21" id="KW-1185">Reference proteome</keyword>
<evidence type="ECO:0000313" key="21">
    <source>
        <dbReference type="Proteomes" id="UP000002231"/>
    </source>
</evidence>
<keyword evidence="8 18" id="KW-0432">Leucine biosynthesis</keyword>
<dbReference type="KEGG" id="sum:SMCARI_048"/>
<evidence type="ECO:0000256" key="6">
    <source>
        <dbReference type="ARBA" id="ARBA00013101"/>
    </source>
</evidence>
<evidence type="ECO:0000256" key="10">
    <source>
        <dbReference type="ARBA" id="ARBA00022723"/>
    </source>
</evidence>
<keyword evidence="15 18" id="KW-0100">Branched-chain amino acid biosynthesis</keyword>
<evidence type="ECO:0000256" key="17">
    <source>
        <dbReference type="RuleBase" id="RU004443"/>
    </source>
</evidence>
<comment type="catalytic activity">
    <reaction evidence="1 18">
        <text>(2R,3S)-3-isopropylmalate + NAD(+) = 4-methyl-2-oxopentanoate + CO2 + NADH</text>
        <dbReference type="Rhea" id="RHEA:32271"/>
        <dbReference type="ChEBI" id="CHEBI:16526"/>
        <dbReference type="ChEBI" id="CHEBI:17865"/>
        <dbReference type="ChEBI" id="CHEBI:35121"/>
        <dbReference type="ChEBI" id="CHEBI:57540"/>
        <dbReference type="ChEBI" id="CHEBI:57945"/>
        <dbReference type="EC" id="1.1.1.85"/>
    </reaction>
</comment>
<evidence type="ECO:0000256" key="12">
    <source>
        <dbReference type="ARBA" id="ARBA00023002"/>
    </source>
</evidence>
<evidence type="ECO:0000256" key="8">
    <source>
        <dbReference type="ARBA" id="ARBA00022430"/>
    </source>
</evidence>
<dbReference type="PANTHER" id="PTHR42979:SF1">
    <property type="entry name" value="3-ISOPROPYLMALATE DEHYDROGENASE"/>
    <property type="match status" value="1"/>
</dbReference>
<dbReference type="GO" id="GO:0051287">
    <property type="term" value="F:NAD binding"/>
    <property type="evidence" value="ECO:0007669"/>
    <property type="project" value="InterPro"/>
</dbReference>
<accession>E0TJA4</accession>
<evidence type="ECO:0000256" key="4">
    <source>
        <dbReference type="ARBA" id="ARBA00008319"/>
    </source>
</evidence>
<organism evidence="20 21">
    <name type="scientific">Karelsulcia muelleri (strain CARI)</name>
    <name type="common">Sulcia muelleri</name>
    <dbReference type="NCBI Taxonomy" id="706194"/>
    <lineage>
        <taxon>Bacteria</taxon>
        <taxon>Pseudomonadati</taxon>
        <taxon>Bacteroidota</taxon>
        <taxon>Flavobacteriia</taxon>
        <taxon>Flavobacteriales</taxon>
        <taxon>Candidatus Karelsulcia</taxon>
    </lineage>
</organism>
<dbReference type="HOGENOM" id="CLU_031953_0_3_10"/>
<dbReference type="FunFam" id="3.40.718.10:FF:000006">
    <property type="entry name" value="3-isopropylmalate dehydrogenase"/>
    <property type="match status" value="1"/>
</dbReference>
<evidence type="ECO:0000256" key="18">
    <source>
        <dbReference type="RuleBase" id="RU004445"/>
    </source>
</evidence>
<evidence type="ECO:0000256" key="1">
    <source>
        <dbReference type="ARBA" id="ARBA00000624"/>
    </source>
</evidence>
<dbReference type="UniPathway" id="UPA00048">
    <property type="reaction ID" value="UER00072"/>
</dbReference>
<dbReference type="EC" id="1.1.1.85" evidence="6 16"/>
<evidence type="ECO:0000256" key="11">
    <source>
        <dbReference type="ARBA" id="ARBA00022842"/>
    </source>
</evidence>
<dbReference type="GO" id="GO:0009098">
    <property type="term" value="P:L-leucine biosynthetic process"/>
    <property type="evidence" value="ECO:0007669"/>
    <property type="project" value="UniProtKB-UniRule"/>
</dbReference>
<evidence type="ECO:0000256" key="13">
    <source>
        <dbReference type="ARBA" id="ARBA00023027"/>
    </source>
</evidence>
<dbReference type="STRING" id="706194.SMCARI_048"/>
<keyword evidence="9" id="KW-0028">Amino-acid biosynthesis</keyword>
<comment type="function">
    <text evidence="18">Catalyzes the oxidation of 3-carboxy-2-hydroxy-4-methylpentanoate (3-isopropylmalate) to 3-carboxy-4-methyl-2-oxopentanoate. The product decarboxylates to 4-methyl-2 oxopentanoate.</text>
</comment>
<name>E0TJA4_KARMC</name>
<dbReference type="SMART" id="SM01329">
    <property type="entry name" value="Iso_dh"/>
    <property type="match status" value="1"/>
</dbReference>
<dbReference type="InterPro" id="IPR024084">
    <property type="entry name" value="IsoPropMal-DH-like_dom"/>
</dbReference>
<evidence type="ECO:0000256" key="16">
    <source>
        <dbReference type="NCBIfam" id="TIGR00169"/>
    </source>
</evidence>
<dbReference type="Proteomes" id="UP000002231">
    <property type="component" value="Chromosome"/>
</dbReference>
<keyword evidence="14" id="KW-0464">Manganese</keyword>
<dbReference type="NCBIfam" id="TIGR00169">
    <property type="entry name" value="leuB"/>
    <property type="match status" value="1"/>
</dbReference>
<dbReference type="AlphaFoldDB" id="E0TJA4"/>
<dbReference type="GO" id="GO:0003862">
    <property type="term" value="F:3-isopropylmalate dehydrogenase activity"/>
    <property type="evidence" value="ECO:0007669"/>
    <property type="project" value="UniProtKB-UniRule"/>
</dbReference>
<dbReference type="Pfam" id="PF00180">
    <property type="entry name" value="Iso_dh"/>
    <property type="match status" value="1"/>
</dbReference>
<evidence type="ECO:0000256" key="3">
    <source>
        <dbReference type="ARBA" id="ARBA00004762"/>
    </source>
</evidence>